<organism evidence="1">
    <name type="scientific">marine sediment metagenome</name>
    <dbReference type="NCBI Taxonomy" id="412755"/>
    <lineage>
        <taxon>unclassified sequences</taxon>
        <taxon>metagenomes</taxon>
        <taxon>ecological metagenomes</taxon>
    </lineage>
</organism>
<comment type="caution">
    <text evidence="1">The sequence shown here is derived from an EMBL/GenBank/DDBJ whole genome shotgun (WGS) entry which is preliminary data.</text>
</comment>
<name>A0A0F9GAY2_9ZZZZ</name>
<proteinExistence type="predicted"/>
<protein>
    <submittedName>
        <fullName evidence="1">Uncharacterized protein</fullName>
    </submittedName>
</protein>
<gene>
    <name evidence="1" type="ORF">LCGC14_2206780</name>
</gene>
<dbReference type="AlphaFoldDB" id="A0A0F9GAY2"/>
<dbReference type="EMBL" id="LAZR01029202">
    <property type="protein sequence ID" value="KKL60292.1"/>
    <property type="molecule type" value="Genomic_DNA"/>
</dbReference>
<reference evidence="1" key="1">
    <citation type="journal article" date="2015" name="Nature">
        <title>Complex archaea that bridge the gap between prokaryotes and eukaryotes.</title>
        <authorList>
            <person name="Spang A."/>
            <person name="Saw J.H."/>
            <person name="Jorgensen S.L."/>
            <person name="Zaremba-Niedzwiedzka K."/>
            <person name="Martijn J."/>
            <person name="Lind A.E."/>
            <person name="van Eijk R."/>
            <person name="Schleper C."/>
            <person name="Guy L."/>
            <person name="Ettema T.J."/>
        </authorList>
    </citation>
    <scope>NUCLEOTIDE SEQUENCE</scope>
</reference>
<sequence>MITSPGMTNNQYDQSNKSALSITFSPQLDEYLSNITRSSTYETMKRIILALIKLKEATHYQINQEIGHTSHNQPRALNTMFFLNKCKTFFNYSN</sequence>
<evidence type="ECO:0000313" key="1">
    <source>
        <dbReference type="EMBL" id="KKL60292.1"/>
    </source>
</evidence>
<accession>A0A0F9GAY2</accession>